<organism evidence="1 2">
    <name type="scientific">Cetraspora pellucida</name>
    <dbReference type="NCBI Taxonomy" id="1433469"/>
    <lineage>
        <taxon>Eukaryota</taxon>
        <taxon>Fungi</taxon>
        <taxon>Fungi incertae sedis</taxon>
        <taxon>Mucoromycota</taxon>
        <taxon>Glomeromycotina</taxon>
        <taxon>Glomeromycetes</taxon>
        <taxon>Diversisporales</taxon>
        <taxon>Gigasporaceae</taxon>
        <taxon>Cetraspora</taxon>
    </lineage>
</organism>
<gene>
    <name evidence="1" type="ORF">SPELUC_LOCUS5800</name>
</gene>
<comment type="caution">
    <text evidence="1">The sequence shown here is derived from an EMBL/GenBank/DDBJ whole genome shotgun (WGS) entry which is preliminary data.</text>
</comment>
<evidence type="ECO:0000313" key="1">
    <source>
        <dbReference type="EMBL" id="CAG8566011.1"/>
    </source>
</evidence>
<sequence>MNWDIKYRNSKYTVEEILEKNRIINKENKGEEIVIKLFEYCENVKSQLQQIILVNSQIESSSSNKRKFVELSDEEELSDIQSNDSEYTYVVMEQAIIQSNYEELNINIEENKYLDFNMQESDIELDIKNEEIYEEFQRTNKKKSEFKCLK</sequence>
<feature type="non-terminal residue" evidence="1">
    <location>
        <position position="150"/>
    </location>
</feature>
<accession>A0ACA9M382</accession>
<dbReference type="Proteomes" id="UP000789366">
    <property type="component" value="Unassembled WGS sequence"/>
</dbReference>
<proteinExistence type="predicted"/>
<keyword evidence="2" id="KW-1185">Reference proteome</keyword>
<protein>
    <submittedName>
        <fullName evidence="1">13071_t:CDS:1</fullName>
    </submittedName>
</protein>
<evidence type="ECO:0000313" key="2">
    <source>
        <dbReference type="Proteomes" id="UP000789366"/>
    </source>
</evidence>
<reference evidence="1" key="1">
    <citation type="submission" date="2021-06" db="EMBL/GenBank/DDBJ databases">
        <authorList>
            <person name="Kallberg Y."/>
            <person name="Tangrot J."/>
            <person name="Rosling A."/>
        </authorList>
    </citation>
    <scope>NUCLEOTIDE SEQUENCE</scope>
    <source>
        <strain evidence="1">28 12/20/2015</strain>
    </source>
</reference>
<dbReference type="EMBL" id="CAJVPW010006205">
    <property type="protein sequence ID" value="CAG8566011.1"/>
    <property type="molecule type" value="Genomic_DNA"/>
</dbReference>
<name>A0ACA9M382_9GLOM</name>